<keyword evidence="2 3" id="KW-0067">ATP-binding</keyword>
<keyword evidence="4" id="KW-0472">Membrane</keyword>
<keyword evidence="4" id="KW-0812">Transmembrane</keyword>
<keyword evidence="7" id="KW-1185">Reference proteome</keyword>
<dbReference type="AlphaFoldDB" id="A0A3P7JAT9"/>
<dbReference type="InterPro" id="IPR011009">
    <property type="entry name" value="Kinase-like_dom_sf"/>
</dbReference>
<evidence type="ECO:0000256" key="3">
    <source>
        <dbReference type="PROSITE-ProRule" id="PRU10141"/>
    </source>
</evidence>
<protein>
    <recommendedName>
        <fullName evidence="5">Protein kinase domain-containing protein</fullName>
    </recommendedName>
</protein>
<evidence type="ECO:0000259" key="5">
    <source>
        <dbReference type="PROSITE" id="PS50011"/>
    </source>
</evidence>
<dbReference type="EMBL" id="UYYB01098432">
    <property type="protein sequence ID" value="VDM77099.1"/>
    <property type="molecule type" value="Genomic_DNA"/>
</dbReference>
<name>A0A3P7JAT9_STRVU</name>
<sequence length="202" mass="22911">MTVALDPTKVWRPNAIQFTFALKNPIKLQPWEYLHSDVKQGDILGHGAFGEVRAGKLHLKSGEDVEVAIKLVRYFLSFNRLHTSTKARLMRNFKHNNIVRIYGVAVDEQPLYILLELVTGILLISSIAAIYAYKGIKALQTSCRHLASDFRNPVGYIHEARLMRNFKHNNIVRIYGVAVDEQPLYILLELVTGISITSITII</sequence>
<evidence type="ECO:0000256" key="2">
    <source>
        <dbReference type="ARBA" id="ARBA00022840"/>
    </source>
</evidence>
<keyword evidence="1 3" id="KW-0547">Nucleotide-binding</keyword>
<organism evidence="6 7">
    <name type="scientific">Strongylus vulgaris</name>
    <name type="common">Blood worm</name>
    <dbReference type="NCBI Taxonomy" id="40348"/>
    <lineage>
        <taxon>Eukaryota</taxon>
        <taxon>Metazoa</taxon>
        <taxon>Ecdysozoa</taxon>
        <taxon>Nematoda</taxon>
        <taxon>Chromadorea</taxon>
        <taxon>Rhabditida</taxon>
        <taxon>Rhabditina</taxon>
        <taxon>Rhabditomorpha</taxon>
        <taxon>Strongyloidea</taxon>
        <taxon>Strongylidae</taxon>
        <taxon>Strongylus</taxon>
    </lineage>
</organism>
<gene>
    <name evidence="6" type="ORF">SVUK_LOCUS12097</name>
</gene>
<proteinExistence type="predicted"/>
<dbReference type="Gene3D" id="3.30.200.20">
    <property type="entry name" value="Phosphorylase Kinase, domain 1"/>
    <property type="match status" value="2"/>
</dbReference>
<dbReference type="InterPro" id="IPR017441">
    <property type="entry name" value="Protein_kinase_ATP_BS"/>
</dbReference>
<dbReference type="InterPro" id="IPR020635">
    <property type="entry name" value="Tyr_kinase_cat_dom"/>
</dbReference>
<dbReference type="Pfam" id="PF07714">
    <property type="entry name" value="PK_Tyr_Ser-Thr"/>
    <property type="match status" value="2"/>
</dbReference>
<feature type="transmembrane region" description="Helical" evidence="4">
    <location>
        <begin position="111"/>
        <end position="133"/>
    </location>
</feature>
<dbReference type="PROSITE" id="PS00107">
    <property type="entry name" value="PROTEIN_KINASE_ATP"/>
    <property type="match status" value="1"/>
</dbReference>
<evidence type="ECO:0000256" key="4">
    <source>
        <dbReference type="SAM" id="Phobius"/>
    </source>
</evidence>
<evidence type="ECO:0000256" key="1">
    <source>
        <dbReference type="ARBA" id="ARBA00022741"/>
    </source>
</evidence>
<dbReference type="InterPro" id="IPR050198">
    <property type="entry name" value="Non-receptor_tyrosine_kinases"/>
</dbReference>
<evidence type="ECO:0000313" key="7">
    <source>
        <dbReference type="Proteomes" id="UP000270094"/>
    </source>
</evidence>
<dbReference type="GO" id="GO:0005524">
    <property type="term" value="F:ATP binding"/>
    <property type="evidence" value="ECO:0007669"/>
    <property type="project" value="UniProtKB-UniRule"/>
</dbReference>
<dbReference type="SUPFAM" id="SSF56112">
    <property type="entry name" value="Protein kinase-like (PK-like)"/>
    <property type="match status" value="2"/>
</dbReference>
<dbReference type="PROSITE" id="PS50011">
    <property type="entry name" value="PROTEIN_KINASE_DOM"/>
    <property type="match status" value="1"/>
</dbReference>
<accession>A0A3P7JAT9</accession>
<dbReference type="PANTHER" id="PTHR24418">
    <property type="entry name" value="TYROSINE-PROTEIN KINASE"/>
    <property type="match status" value="1"/>
</dbReference>
<dbReference type="OrthoDB" id="3256376at2759"/>
<feature type="domain" description="Protein kinase" evidence="5">
    <location>
        <begin position="38"/>
        <end position="202"/>
    </location>
</feature>
<dbReference type="SMART" id="SM00219">
    <property type="entry name" value="TyrKc"/>
    <property type="match status" value="1"/>
</dbReference>
<reference evidence="6 7" key="1">
    <citation type="submission" date="2018-11" db="EMBL/GenBank/DDBJ databases">
        <authorList>
            <consortium name="Pathogen Informatics"/>
        </authorList>
    </citation>
    <scope>NUCLEOTIDE SEQUENCE [LARGE SCALE GENOMIC DNA]</scope>
</reference>
<evidence type="ECO:0000313" key="6">
    <source>
        <dbReference type="EMBL" id="VDM77099.1"/>
    </source>
</evidence>
<feature type="binding site" evidence="3">
    <location>
        <position position="70"/>
    </location>
    <ligand>
        <name>ATP</name>
        <dbReference type="ChEBI" id="CHEBI:30616"/>
    </ligand>
</feature>
<dbReference type="GO" id="GO:0004713">
    <property type="term" value="F:protein tyrosine kinase activity"/>
    <property type="evidence" value="ECO:0007669"/>
    <property type="project" value="InterPro"/>
</dbReference>
<keyword evidence="4" id="KW-1133">Transmembrane helix</keyword>
<dbReference type="Proteomes" id="UP000270094">
    <property type="component" value="Unassembled WGS sequence"/>
</dbReference>
<dbReference type="InterPro" id="IPR000719">
    <property type="entry name" value="Prot_kinase_dom"/>
</dbReference>
<dbReference type="InterPro" id="IPR001245">
    <property type="entry name" value="Ser-Thr/Tyr_kinase_cat_dom"/>
</dbReference>